<dbReference type="STRING" id="1703345.A3860_15165"/>
<organism evidence="1 2">
    <name type="scientific">Niastella vici</name>
    <dbReference type="NCBI Taxonomy" id="1703345"/>
    <lineage>
        <taxon>Bacteria</taxon>
        <taxon>Pseudomonadati</taxon>
        <taxon>Bacteroidota</taxon>
        <taxon>Chitinophagia</taxon>
        <taxon>Chitinophagales</taxon>
        <taxon>Chitinophagaceae</taxon>
        <taxon>Niastella</taxon>
    </lineage>
</organism>
<dbReference type="AlphaFoldDB" id="A0A1V9G5R8"/>
<dbReference type="InterPro" id="IPR023393">
    <property type="entry name" value="START-like_dom_sf"/>
</dbReference>
<keyword evidence="2" id="KW-1185">Reference proteome</keyword>
<dbReference type="RefSeq" id="WP_081145772.1">
    <property type="nucleotide sequence ID" value="NZ_LVYD01000013.1"/>
</dbReference>
<dbReference type="Gene3D" id="3.30.530.20">
    <property type="match status" value="1"/>
</dbReference>
<dbReference type="CDD" id="cd07820">
    <property type="entry name" value="SRPBCC_3"/>
    <property type="match status" value="1"/>
</dbReference>
<protein>
    <recommendedName>
        <fullName evidence="3">CDP-paratose 2-epimerase</fullName>
    </recommendedName>
</protein>
<comment type="caution">
    <text evidence="1">The sequence shown here is derived from an EMBL/GenBank/DDBJ whole genome shotgun (WGS) entry which is preliminary data.</text>
</comment>
<proteinExistence type="predicted"/>
<dbReference type="OrthoDB" id="9793552at2"/>
<evidence type="ECO:0000313" key="2">
    <source>
        <dbReference type="Proteomes" id="UP000192796"/>
    </source>
</evidence>
<accession>A0A1V9G5R8</accession>
<gene>
    <name evidence="1" type="ORF">A3860_15165</name>
</gene>
<evidence type="ECO:0000313" key="1">
    <source>
        <dbReference type="EMBL" id="OQP65927.1"/>
    </source>
</evidence>
<dbReference type="Proteomes" id="UP000192796">
    <property type="component" value="Unassembled WGS sequence"/>
</dbReference>
<name>A0A1V9G5R8_9BACT</name>
<sequence length="158" mass="18276">MGVFYFKTEQLLPVDLQTAWSFFSTPGNLALITPPEMDFKTLTALDAGEIYNGLLIDYKVKPLWGIPMNWKTEIRNAQKPFAFTDVQLKGPYRCWEHTHTFTQQENGVLMQDVVKYELPMGVLGNFTHALLVRKKIEALFRYRKAAIERIFNEKGRTA</sequence>
<dbReference type="EMBL" id="LVYD01000013">
    <property type="protein sequence ID" value="OQP65927.1"/>
    <property type="molecule type" value="Genomic_DNA"/>
</dbReference>
<dbReference type="SUPFAM" id="SSF55961">
    <property type="entry name" value="Bet v1-like"/>
    <property type="match status" value="1"/>
</dbReference>
<evidence type="ECO:0008006" key="3">
    <source>
        <dbReference type="Google" id="ProtNLM"/>
    </source>
</evidence>
<reference evidence="1 2" key="1">
    <citation type="submission" date="2016-03" db="EMBL/GenBank/DDBJ databases">
        <title>Niastella vici sp. nov., isolated from farmland soil.</title>
        <authorList>
            <person name="Chen L."/>
            <person name="Wang D."/>
            <person name="Yang S."/>
            <person name="Wang G."/>
        </authorList>
    </citation>
    <scope>NUCLEOTIDE SEQUENCE [LARGE SCALE GENOMIC DNA]</scope>
    <source>
        <strain evidence="1 2">DJ57</strain>
    </source>
</reference>